<organism evidence="2 3">
    <name type="scientific">Chitinophaga niastensis</name>
    <dbReference type="NCBI Taxonomy" id="536980"/>
    <lineage>
        <taxon>Bacteria</taxon>
        <taxon>Pseudomonadati</taxon>
        <taxon>Bacteroidota</taxon>
        <taxon>Chitinophagia</taxon>
        <taxon>Chitinophagales</taxon>
        <taxon>Chitinophagaceae</taxon>
        <taxon>Chitinophaga</taxon>
    </lineage>
</organism>
<sequence>MKGTRSENTRQSKQQPLSNMPKPEIRDNLDSRKNEEQDDKGRDSTHNHKDTKADKHKKK</sequence>
<keyword evidence="3" id="KW-1185">Reference proteome</keyword>
<dbReference type="AlphaFoldDB" id="A0A2P8HH06"/>
<evidence type="ECO:0000313" key="2">
    <source>
        <dbReference type="EMBL" id="PSL45508.1"/>
    </source>
</evidence>
<dbReference type="RefSeq" id="WP_106529838.1">
    <property type="nucleotide sequence ID" value="NZ_PYAW01000004.1"/>
</dbReference>
<accession>A0A2P8HH06</accession>
<feature type="compositionally biased region" description="Basic and acidic residues" evidence="1">
    <location>
        <begin position="1"/>
        <end position="10"/>
    </location>
</feature>
<comment type="caution">
    <text evidence="2">The sequence shown here is derived from an EMBL/GenBank/DDBJ whole genome shotgun (WGS) entry which is preliminary data.</text>
</comment>
<feature type="compositionally biased region" description="Basic and acidic residues" evidence="1">
    <location>
        <begin position="23"/>
        <end position="53"/>
    </location>
</feature>
<evidence type="ECO:0000256" key="1">
    <source>
        <dbReference type="SAM" id="MobiDB-lite"/>
    </source>
</evidence>
<evidence type="ECO:0000313" key="3">
    <source>
        <dbReference type="Proteomes" id="UP000240971"/>
    </source>
</evidence>
<proteinExistence type="predicted"/>
<reference evidence="2 3" key="1">
    <citation type="submission" date="2018-03" db="EMBL/GenBank/DDBJ databases">
        <title>Genomic Encyclopedia of Archaeal and Bacterial Type Strains, Phase II (KMG-II): from individual species to whole genera.</title>
        <authorList>
            <person name="Goeker M."/>
        </authorList>
    </citation>
    <scope>NUCLEOTIDE SEQUENCE [LARGE SCALE GENOMIC DNA]</scope>
    <source>
        <strain evidence="2 3">DSM 24859</strain>
    </source>
</reference>
<protein>
    <submittedName>
        <fullName evidence="2">Uncharacterized protein</fullName>
    </submittedName>
</protein>
<dbReference type="Proteomes" id="UP000240971">
    <property type="component" value="Unassembled WGS sequence"/>
</dbReference>
<dbReference type="OrthoDB" id="679969at2"/>
<dbReference type="EMBL" id="PYAW01000004">
    <property type="protein sequence ID" value="PSL45508.1"/>
    <property type="molecule type" value="Genomic_DNA"/>
</dbReference>
<feature type="region of interest" description="Disordered" evidence="1">
    <location>
        <begin position="1"/>
        <end position="59"/>
    </location>
</feature>
<name>A0A2P8HH06_CHINA</name>
<gene>
    <name evidence="2" type="ORF">CLV51_104213</name>
</gene>